<dbReference type="CDD" id="cd00009">
    <property type="entry name" value="AAA"/>
    <property type="match status" value="1"/>
</dbReference>
<dbReference type="PANTHER" id="PTHR30050">
    <property type="entry name" value="CHROMOSOMAL REPLICATION INITIATOR PROTEIN DNAA"/>
    <property type="match status" value="1"/>
</dbReference>
<reference evidence="3 4" key="1">
    <citation type="submission" date="2019-03" db="EMBL/GenBank/DDBJ databases">
        <title>Draft Genome Sequence of Desulfosporosinus fructosivorans Strain 63.6F, Isolated from Marine Sediment in the Baltic Sea.</title>
        <authorList>
            <person name="Hausmann B."/>
            <person name="Vandieken V."/>
            <person name="Pjevac P."/>
            <person name="Schreck K."/>
            <person name="Herbold C.W."/>
            <person name="Loy A."/>
        </authorList>
    </citation>
    <scope>NUCLEOTIDE SEQUENCE [LARGE SCALE GENOMIC DNA]</scope>
    <source>
        <strain evidence="3 4">63.6F</strain>
    </source>
</reference>
<evidence type="ECO:0000259" key="2">
    <source>
        <dbReference type="SMART" id="SM00382"/>
    </source>
</evidence>
<feature type="region of interest" description="Disordered" evidence="1">
    <location>
        <begin position="19"/>
        <end position="44"/>
    </location>
</feature>
<dbReference type="SUPFAM" id="SSF52540">
    <property type="entry name" value="P-loop containing nucleoside triphosphate hydrolases"/>
    <property type="match status" value="1"/>
</dbReference>
<dbReference type="InterPro" id="IPR027417">
    <property type="entry name" value="P-loop_NTPase"/>
</dbReference>
<dbReference type="EMBL" id="SPQQ01000006">
    <property type="protein sequence ID" value="TGE36977.1"/>
    <property type="molecule type" value="Genomic_DNA"/>
</dbReference>
<sequence length="285" mass="32730">MKSVKDILKSNVLATNKHIPDIKPTNCESDLPSSHPNSGQTDHPNKVETFRCAICQDRGIILEGEVAYPCSCMQTRKLENQFRNARISRELMKCRLDKFRFDYYTPESKDKSHREAASRALNASKSFVDECKHNPHTLGMLFTGPVGSGKTFLAASIANELMEAQLQVLFLVVPDLLDELRATYKSEINEMDLLDSARTIPFLILDDLGAHNYTDWTRNRIYSIINYRMNELLPTIITSNLSLDEMEDYIGLRTTSRIIQSSRIFRLTVEEDIRLQMYQEREGKK</sequence>
<dbReference type="SMART" id="SM00382">
    <property type="entry name" value="AAA"/>
    <property type="match status" value="1"/>
</dbReference>
<dbReference type="PANTHER" id="PTHR30050:SF4">
    <property type="entry name" value="ATP-BINDING PROTEIN RV3427C IN INSERTION SEQUENCE-RELATED"/>
    <property type="match status" value="1"/>
</dbReference>
<dbReference type="AlphaFoldDB" id="A0A4Z0R4P2"/>
<gene>
    <name evidence="3" type="ORF">E4K67_17945</name>
</gene>
<feature type="domain" description="AAA+ ATPase" evidence="2">
    <location>
        <begin position="136"/>
        <end position="265"/>
    </location>
</feature>
<dbReference type="InterPro" id="IPR003593">
    <property type="entry name" value="AAA+_ATPase"/>
</dbReference>
<accession>A0A4Z0R4P2</accession>
<dbReference type="Gene3D" id="3.40.50.300">
    <property type="entry name" value="P-loop containing nucleotide triphosphate hydrolases"/>
    <property type="match status" value="1"/>
</dbReference>
<dbReference type="Pfam" id="PF01695">
    <property type="entry name" value="IstB_IS21"/>
    <property type="match status" value="1"/>
</dbReference>
<evidence type="ECO:0000313" key="4">
    <source>
        <dbReference type="Proteomes" id="UP000298460"/>
    </source>
</evidence>
<organism evidence="3 4">
    <name type="scientific">Desulfosporosinus fructosivorans</name>
    <dbReference type="NCBI Taxonomy" id="2018669"/>
    <lineage>
        <taxon>Bacteria</taxon>
        <taxon>Bacillati</taxon>
        <taxon>Bacillota</taxon>
        <taxon>Clostridia</taxon>
        <taxon>Eubacteriales</taxon>
        <taxon>Desulfitobacteriaceae</taxon>
        <taxon>Desulfosporosinus</taxon>
    </lineage>
</organism>
<proteinExistence type="predicted"/>
<dbReference type="OrthoDB" id="9776217at2"/>
<keyword evidence="4" id="KW-1185">Reference proteome</keyword>
<evidence type="ECO:0000256" key="1">
    <source>
        <dbReference type="SAM" id="MobiDB-lite"/>
    </source>
</evidence>
<dbReference type="GO" id="GO:0005524">
    <property type="term" value="F:ATP binding"/>
    <property type="evidence" value="ECO:0007669"/>
    <property type="project" value="InterPro"/>
</dbReference>
<protein>
    <submittedName>
        <fullName evidence="3">AAA family ATPase</fullName>
    </submittedName>
</protein>
<dbReference type="GO" id="GO:0006260">
    <property type="term" value="P:DNA replication"/>
    <property type="evidence" value="ECO:0007669"/>
    <property type="project" value="TreeGrafter"/>
</dbReference>
<dbReference type="Proteomes" id="UP000298460">
    <property type="component" value="Unassembled WGS sequence"/>
</dbReference>
<feature type="compositionally biased region" description="Polar residues" evidence="1">
    <location>
        <begin position="26"/>
        <end position="42"/>
    </location>
</feature>
<evidence type="ECO:0000313" key="3">
    <source>
        <dbReference type="EMBL" id="TGE36977.1"/>
    </source>
</evidence>
<name>A0A4Z0R4P2_9FIRM</name>
<dbReference type="RefSeq" id="WP_135549150.1">
    <property type="nucleotide sequence ID" value="NZ_SPQQ01000006.1"/>
</dbReference>
<comment type="caution">
    <text evidence="3">The sequence shown here is derived from an EMBL/GenBank/DDBJ whole genome shotgun (WGS) entry which is preliminary data.</text>
</comment>
<dbReference type="InterPro" id="IPR002611">
    <property type="entry name" value="IstB_ATP-bd"/>
</dbReference>